<dbReference type="Pfam" id="PF00392">
    <property type="entry name" value="GntR"/>
    <property type="match status" value="1"/>
</dbReference>
<organism evidence="6 7">
    <name type="scientific">Pediococcus cellicola</name>
    <dbReference type="NCBI Taxonomy" id="319652"/>
    <lineage>
        <taxon>Bacteria</taxon>
        <taxon>Bacillati</taxon>
        <taxon>Bacillota</taxon>
        <taxon>Bacilli</taxon>
        <taxon>Lactobacillales</taxon>
        <taxon>Lactobacillaceae</taxon>
        <taxon>Pediococcus</taxon>
    </lineage>
</organism>
<dbReference type="InterPro" id="IPR028978">
    <property type="entry name" value="Chorismate_lyase_/UTRA_dom_sf"/>
</dbReference>
<evidence type="ECO:0000256" key="2">
    <source>
        <dbReference type="ARBA" id="ARBA00023015"/>
    </source>
</evidence>
<evidence type="ECO:0000313" key="7">
    <source>
        <dbReference type="Proteomes" id="UP000051568"/>
    </source>
</evidence>
<evidence type="ECO:0000256" key="4">
    <source>
        <dbReference type="ARBA" id="ARBA00023163"/>
    </source>
</evidence>
<dbReference type="SMART" id="SM00866">
    <property type="entry name" value="UTRA"/>
    <property type="match status" value="1"/>
</dbReference>
<dbReference type="Proteomes" id="UP000051568">
    <property type="component" value="Unassembled WGS sequence"/>
</dbReference>
<dbReference type="STRING" id="319652.IV80_GL001827"/>
<dbReference type="PANTHER" id="PTHR44846">
    <property type="entry name" value="MANNOSYL-D-GLYCERATE TRANSPORT/METABOLISM SYSTEM REPRESSOR MNGR-RELATED"/>
    <property type="match status" value="1"/>
</dbReference>
<keyword evidence="7" id="KW-1185">Reference proteome</keyword>
<dbReference type="EMBL" id="JQBR01000008">
    <property type="protein sequence ID" value="KRN65546.1"/>
    <property type="molecule type" value="Genomic_DNA"/>
</dbReference>
<dbReference type="Gene3D" id="3.40.1410.10">
    <property type="entry name" value="Chorismate lyase-like"/>
    <property type="match status" value="1"/>
</dbReference>
<dbReference type="InterPro" id="IPR000524">
    <property type="entry name" value="Tscrpt_reg_HTH_GntR"/>
</dbReference>
<dbReference type="Gene3D" id="1.10.10.10">
    <property type="entry name" value="Winged helix-like DNA-binding domain superfamily/Winged helix DNA-binding domain"/>
    <property type="match status" value="1"/>
</dbReference>
<dbReference type="PROSITE" id="PS50949">
    <property type="entry name" value="HTH_GNTR"/>
    <property type="match status" value="1"/>
</dbReference>
<dbReference type="SMART" id="SM00345">
    <property type="entry name" value="HTH_GNTR"/>
    <property type="match status" value="1"/>
</dbReference>
<proteinExistence type="predicted"/>
<evidence type="ECO:0000259" key="5">
    <source>
        <dbReference type="PROSITE" id="PS50949"/>
    </source>
</evidence>
<dbReference type="InterPro" id="IPR011663">
    <property type="entry name" value="UTRA"/>
</dbReference>
<dbReference type="GO" id="GO:0003677">
    <property type="term" value="F:DNA binding"/>
    <property type="evidence" value="ECO:0007669"/>
    <property type="project" value="UniProtKB-KW"/>
</dbReference>
<sequence length="246" mass="27657">MCLISQYNQIANTLKERIKNGDYVAGQHLPSQKELADEFHTSRVTIQKALDELSNANLILRRQGSGTTVAPNSRSTLDILSSQYEGTTKLFEGRGKVTTKVLKFEIRLPSVHEQKRLSISDSTPVYDILRLRNIDNEPYELDHSIMPLSVIQNLTEKIASGSIYTFIESTLGLKIGSSIRKITADVPRKNDQDYLKCTHNEPILQVSQTVHLSDGRPFEYSQTRHRYDKGGVIVVNNTLSSNGLQI</sequence>
<dbReference type="InterPro" id="IPR036388">
    <property type="entry name" value="WH-like_DNA-bd_sf"/>
</dbReference>
<keyword evidence="1" id="KW-0678">Repressor</keyword>
<comment type="caution">
    <text evidence="6">The sequence shown here is derived from an EMBL/GenBank/DDBJ whole genome shotgun (WGS) entry which is preliminary data.</text>
</comment>
<dbReference type="SUPFAM" id="SSF64288">
    <property type="entry name" value="Chorismate lyase-like"/>
    <property type="match status" value="1"/>
</dbReference>
<name>A0A0R2IUP8_9LACO</name>
<evidence type="ECO:0000256" key="1">
    <source>
        <dbReference type="ARBA" id="ARBA00022491"/>
    </source>
</evidence>
<dbReference type="RefSeq" id="WP_236699590.1">
    <property type="nucleotide sequence ID" value="NZ_BJVH01000008.1"/>
</dbReference>
<gene>
    <name evidence="6" type="ORF">IV80_GL001827</name>
</gene>
<evidence type="ECO:0000256" key="3">
    <source>
        <dbReference type="ARBA" id="ARBA00023125"/>
    </source>
</evidence>
<feature type="domain" description="HTH gntR-type" evidence="5">
    <location>
        <begin position="4"/>
        <end position="72"/>
    </location>
</feature>
<dbReference type="CDD" id="cd07377">
    <property type="entry name" value="WHTH_GntR"/>
    <property type="match status" value="1"/>
</dbReference>
<keyword evidence="2" id="KW-0805">Transcription regulation</keyword>
<dbReference type="PANTHER" id="PTHR44846:SF5">
    <property type="entry name" value="HTH-TYPE TRANSCRIPTIONAL REGULATOR GMUR"/>
    <property type="match status" value="1"/>
</dbReference>
<dbReference type="GO" id="GO:0045892">
    <property type="term" value="P:negative regulation of DNA-templated transcription"/>
    <property type="evidence" value="ECO:0007669"/>
    <property type="project" value="TreeGrafter"/>
</dbReference>
<dbReference type="InterPro" id="IPR050679">
    <property type="entry name" value="Bact_HTH_transcr_reg"/>
</dbReference>
<dbReference type="GO" id="GO:0003700">
    <property type="term" value="F:DNA-binding transcription factor activity"/>
    <property type="evidence" value="ECO:0007669"/>
    <property type="project" value="InterPro"/>
</dbReference>
<protein>
    <submittedName>
        <fullName evidence="6">GntR family transcriptional regulator</fullName>
    </submittedName>
</protein>
<reference evidence="6 7" key="1">
    <citation type="journal article" date="2015" name="Genome Announc.">
        <title>Expanding the biotechnology potential of lactobacilli through comparative genomics of 213 strains and associated genera.</title>
        <authorList>
            <person name="Sun Z."/>
            <person name="Harris H.M."/>
            <person name="McCann A."/>
            <person name="Guo C."/>
            <person name="Argimon S."/>
            <person name="Zhang W."/>
            <person name="Yang X."/>
            <person name="Jeffery I.B."/>
            <person name="Cooney J.C."/>
            <person name="Kagawa T.F."/>
            <person name="Liu W."/>
            <person name="Song Y."/>
            <person name="Salvetti E."/>
            <person name="Wrobel A."/>
            <person name="Rasinkangas P."/>
            <person name="Parkhill J."/>
            <person name="Rea M.C."/>
            <person name="O'Sullivan O."/>
            <person name="Ritari J."/>
            <person name="Douillard F.P."/>
            <person name="Paul Ross R."/>
            <person name="Yang R."/>
            <person name="Briner A.E."/>
            <person name="Felis G.E."/>
            <person name="de Vos W.M."/>
            <person name="Barrangou R."/>
            <person name="Klaenhammer T.R."/>
            <person name="Caufield P.W."/>
            <person name="Cui Y."/>
            <person name="Zhang H."/>
            <person name="O'Toole P.W."/>
        </authorList>
    </citation>
    <scope>NUCLEOTIDE SEQUENCE [LARGE SCALE GENOMIC DNA]</scope>
    <source>
        <strain evidence="6 7">DSM 17757</strain>
    </source>
</reference>
<accession>A0A0R2IUP8</accession>
<dbReference type="FunFam" id="3.40.1410.10:FF:000008">
    <property type="entry name" value="Transcriptional regulator, GntR family"/>
    <property type="match status" value="1"/>
</dbReference>
<keyword evidence="4" id="KW-0804">Transcription</keyword>
<dbReference type="SUPFAM" id="SSF46785">
    <property type="entry name" value="Winged helix' DNA-binding domain"/>
    <property type="match status" value="1"/>
</dbReference>
<dbReference type="AlphaFoldDB" id="A0A0R2IUP8"/>
<evidence type="ECO:0000313" key="6">
    <source>
        <dbReference type="EMBL" id="KRN65546.1"/>
    </source>
</evidence>
<dbReference type="Pfam" id="PF07702">
    <property type="entry name" value="UTRA"/>
    <property type="match status" value="1"/>
</dbReference>
<keyword evidence="3" id="KW-0238">DNA-binding</keyword>
<dbReference type="InterPro" id="IPR036390">
    <property type="entry name" value="WH_DNA-bd_sf"/>
</dbReference>
<dbReference type="PATRIC" id="fig|319652.3.peg.1854"/>
<dbReference type="PRINTS" id="PR00035">
    <property type="entry name" value="HTHGNTR"/>
</dbReference>